<dbReference type="Proteomes" id="UP001255416">
    <property type="component" value="Unassembled WGS sequence"/>
</dbReference>
<keyword evidence="3 13" id="KW-0540">Nuclease</keyword>
<dbReference type="Gene3D" id="1.20.120.920">
    <property type="entry name" value="CRISPR-associated endonuclease Cas1, C-terminal domain"/>
    <property type="match status" value="1"/>
</dbReference>
<dbReference type="PANTHER" id="PTHR34047:SF8">
    <property type="entry name" value="PROTEIN YKFC"/>
    <property type="match status" value="1"/>
</dbReference>
<evidence type="ECO:0000256" key="7">
    <source>
        <dbReference type="ARBA" id="ARBA00022842"/>
    </source>
</evidence>
<comment type="cofactor">
    <cofactor evidence="13">
        <name>Mg(2+)</name>
        <dbReference type="ChEBI" id="CHEBI:18420"/>
    </cofactor>
    <cofactor evidence="13">
        <name>Mn(2+)</name>
        <dbReference type="ChEBI" id="CHEBI:29035"/>
    </cofactor>
</comment>
<feature type="binding site" evidence="13">
    <location>
        <position position="612"/>
    </location>
    <ligand>
        <name>Mn(2+)</name>
        <dbReference type="ChEBI" id="CHEBI:29035"/>
    </ligand>
</feature>
<protein>
    <recommendedName>
        <fullName evidence="13">CRISPR-associated endonuclease Cas1</fullName>
        <ecNumber evidence="13">3.1.-.-</ecNumber>
    </recommendedName>
</protein>
<evidence type="ECO:0000256" key="12">
    <source>
        <dbReference type="ARBA" id="ARBA00048173"/>
    </source>
</evidence>
<keyword evidence="9 13" id="KW-0051">Antiviral defense</keyword>
<dbReference type="InterPro" id="IPR000477">
    <property type="entry name" value="RT_dom"/>
</dbReference>
<evidence type="ECO:0000259" key="14">
    <source>
        <dbReference type="PROSITE" id="PS50878"/>
    </source>
</evidence>
<keyword evidence="13" id="KW-0464">Manganese</keyword>
<evidence type="ECO:0000256" key="6">
    <source>
        <dbReference type="ARBA" id="ARBA00022801"/>
    </source>
</evidence>
<dbReference type="Gene3D" id="3.100.10.20">
    <property type="entry name" value="CRISPR-associated endonuclease Cas1, N-terminal domain"/>
    <property type="match status" value="1"/>
</dbReference>
<accession>A0ABU3VFK1</accession>
<dbReference type="CDD" id="cd01651">
    <property type="entry name" value="RT_G2_intron"/>
    <property type="match status" value="1"/>
</dbReference>
<keyword evidence="16" id="KW-1185">Reference proteome</keyword>
<keyword evidence="5 13" id="KW-0255">Endonuclease</keyword>
<dbReference type="Gene3D" id="3.30.70.270">
    <property type="match status" value="1"/>
</dbReference>
<dbReference type="InterPro" id="IPR043128">
    <property type="entry name" value="Rev_trsase/Diguanyl_cyclase"/>
</dbReference>
<dbReference type="InterPro" id="IPR002729">
    <property type="entry name" value="CRISPR-assoc_Cas1"/>
</dbReference>
<comment type="caution">
    <text evidence="15">The sequence shown here is derived from an EMBL/GenBank/DDBJ whole genome shotgun (WGS) entry which is preliminary data.</text>
</comment>
<evidence type="ECO:0000313" key="15">
    <source>
        <dbReference type="EMBL" id="MDU9004484.1"/>
    </source>
</evidence>
<organism evidence="15 16">
    <name type="scientific">Sedimentitalea todarodis</name>
    <dbReference type="NCBI Taxonomy" id="1631240"/>
    <lineage>
        <taxon>Bacteria</taxon>
        <taxon>Pseudomonadati</taxon>
        <taxon>Pseudomonadota</taxon>
        <taxon>Alphaproteobacteria</taxon>
        <taxon>Rhodobacterales</taxon>
        <taxon>Paracoccaceae</taxon>
        <taxon>Sedimentitalea</taxon>
    </lineage>
</organism>
<dbReference type="NCBIfam" id="TIGR00287">
    <property type="entry name" value="cas1"/>
    <property type="match status" value="1"/>
</dbReference>
<dbReference type="SUPFAM" id="SSF56672">
    <property type="entry name" value="DNA/RNA polymerases"/>
    <property type="match status" value="1"/>
</dbReference>
<dbReference type="PRINTS" id="PR00866">
    <property type="entry name" value="RNADNAPOLMS"/>
</dbReference>
<evidence type="ECO:0000256" key="4">
    <source>
        <dbReference type="ARBA" id="ARBA00022723"/>
    </source>
</evidence>
<dbReference type="HAMAP" id="MF_01470">
    <property type="entry name" value="Cas1"/>
    <property type="match status" value="1"/>
</dbReference>
<keyword evidence="2" id="KW-0548">Nucleotidyltransferase</keyword>
<evidence type="ECO:0000256" key="8">
    <source>
        <dbReference type="ARBA" id="ARBA00022918"/>
    </source>
</evidence>
<evidence type="ECO:0000256" key="1">
    <source>
        <dbReference type="ARBA" id="ARBA00022679"/>
    </source>
</evidence>
<comment type="catalytic activity">
    <reaction evidence="12">
        <text>DNA(n) + a 2'-deoxyribonucleoside 5'-triphosphate = DNA(n+1) + diphosphate</text>
        <dbReference type="Rhea" id="RHEA:22508"/>
        <dbReference type="Rhea" id="RHEA-COMP:17339"/>
        <dbReference type="Rhea" id="RHEA-COMP:17340"/>
        <dbReference type="ChEBI" id="CHEBI:33019"/>
        <dbReference type="ChEBI" id="CHEBI:61560"/>
        <dbReference type="ChEBI" id="CHEBI:173112"/>
        <dbReference type="EC" id="2.7.7.49"/>
    </reaction>
</comment>
<dbReference type="EMBL" id="JASMWN010000008">
    <property type="protein sequence ID" value="MDU9004484.1"/>
    <property type="molecule type" value="Genomic_DNA"/>
</dbReference>
<feature type="binding site" evidence="13">
    <location>
        <position position="548"/>
    </location>
    <ligand>
        <name>Mn(2+)</name>
        <dbReference type="ChEBI" id="CHEBI:29035"/>
    </ligand>
</feature>
<keyword evidence="8" id="KW-0695">RNA-directed DNA polymerase</keyword>
<evidence type="ECO:0000313" key="16">
    <source>
        <dbReference type="Proteomes" id="UP001255416"/>
    </source>
</evidence>
<dbReference type="Pfam" id="PF01867">
    <property type="entry name" value="Cas_Cas1"/>
    <property type="match status" value="1"/>
</dbReference>
<dbReference type="InterPro" id="IPR051083">
    <property type="entry name" value="GrpII_Intron_Splice-Mob/Def"/>
</dbReference>
<evidence type="ECO:0000256" key="2">
    <source>
        <dbReference type="ARBA" id="ARBA00022695"/>
    </source>
</evidence>
<proteinExistence type="inferred from homology"/>
<evidence type="ECO:0000256" key="9">
    <source>
        <dbReference type="ARBA" id="ARBA00023118"/>
    </source>
</evidence>
<comment type="subunit">
    <text evidence="13">Homodimer, forms a heterotetramer with a Cas2 homodimer.</text>
</comment>
<evidence type="ECO:0000256" key="10">
    <source>
        <dbReference type="ARBA" id="ARBA00023125"/>
    </source>
</evidence>
<keyword evidence="10 13" id="KW-0238">DNA-binding</keyword>
<keyword evidence="4 13" id="KW-0479">Metal-binding</keyword>
<comment type="similarity">
    <text evidence="13">Belongs to the CRISPR-associated endonuclease Cas1 family.</text>
</comment>
<comment type="function">
    <text evidence="13">CRISPR (clustered regularly interspaced short palindromic repeat), is an adaptive immune system that provides protection against mobile genetic elements (viruses, transposable elements and conjugative plasmids). CRISPR clusters contain spacers, sequences complementary to antecedent mobile elements, and target invading nucleic acids. CRISPR clusters are transcribed and processed into CRISPR RNA (crRNA). Acts as a dsDNA endonuclease. Involved in the integration of spacer DNA into the CRISPR cassette.</text>
</comment>
<dbReference type="EC" id="3.1.-.-" evidence="13"/>
<dbReference type="PANTHER" id="PTHR34047">
    <property type="entry name" value="NUCLEAR INTRON MATURASE 1, MITOCHONDRIAL-RELATED"/>
    <property type="match status" value="1"/>
</dbReference>
<dbReference type="InterPro" id="IPR000123">
    <property type="entry name" value="Reverse_transcriptase_msDNA"/>
</dbReference>
<dbReference type="InterPro" id="IPR042211">
    <property type="entry name" value="CRISPR-assoc_Cas1_N"/>
</dbReference>
<dbReference type="InterPro" id="IPR043502">
    <property type="entry name" value="DNA/RNA_pol_sf"/>
</dbReference>
<evidence type="ECO:0000256" key="11">
    <source>
        <dbReference type="ARBA" id="ARBA00034120"/>
    </source>
</evidence>
<evidence type="ECO:0000256" key="3">
    <source>
        <dbReference type="ARBA" id="ARBA00022722"/>
    </source>
</evidence>
<gene>
    <name evidence="13 15" type="primary">cas1</name>
    <name evidence="15" type="ORF">QO231_11535</name>
</gene>
<keyword evidence="7 13" id="KW-0460">Magnesium</keyword>
<evidence type="ECO:0000256" key="13">
    <source>
        <dbReference type="HAMAP-Rule" id="MF_01470"/>
    </source>
</evidence>
<keyword evidence="1" id="KW-0808">Transferase</keyword>
<comment type="similarity">
    <text evidence="11">Belongs to the bacterial reverse transcriptase family.</text>
</comment>
<dbReference type="Pfam" id="PF00078">
    <property type="entry name" value="RVT_1"/>
    <property type="match status" value="1"/>
</dbReference>
<dbReference type="GO" id="GO:0004519">
    <property type="term" value="F:endonuclease activity"/>
    <property type="evidence" value="ECO:0007669"/>
    <property type="project" value="UniProtKB-KW"/>
</dbReference>
<dbReference type="InterPro" id="IPR042206">
    <property type="entry name" value="CRISPR-assoc_Cas1_C"/>
</dbReference>
<dbReference type="RefSeq" id="WP_316776248.1">
    <property type="nucleotide sequence ID" value="NZ_JASMWN010000008.1"/>
</dbReference>
<dbReference type="CDD" id="cd09634">
    <property type="entry name" value="Cas1_I-II-III"/>
    <property type="match status" value="1"/>
</dbReference>
<reference evidence="16" key="1">
    <citation type="submission" date="2023-05" db="EMBL/GenBank/DDBJ databases">
        <title>Sedimentitalea sp. nov. JM2-8.</title>
        <authorList>
            <person name="Huang J."/>
        </authorList>
    </citation>
    <scope>NUCLEOTIDE SEQUENCE [LARGE SCALE GENOMIC DNA]</scope>
    <source>
        <strain evidence="16">KHS03</strain>
    </source>
</reference>
<feature type="domain" description="Reverse transcriptase" evidence="14">
    <location>
        <begin position="59"/>
        <end position="287"/>
    </location>
</feature>
<sequence>MQDPIADAYPLPNVFEAMLAPENMRAAWEKNRKNGGCAGGDGVTIGMFAASLEDNLDRLVTEIRGGTYQPRSHERKAIPKKRGGTRILSIPSVVDRVAQGALARVLRPLFEAEFEDCSYAYRPGRSVDMAARAVTALWQEGHEWVVEADIRAYFDNVPHAPLLDILSSLVPEGRVLGLVERWLAAGGQDPTASGNPGAGIGLPQGGPMAPYLANLYLDEMDERLQDAGFRLVRYADDFLLLARSYESARRGMTLAANELARLGLFLNPEKTRISRFSDGFDFLGRRFLRDHLTEDPDGLDAEERAAVTRWGKAEARAESAGIRPEPARVSRLYDKEFNTLRASDMLAPKGPDAPLVIADGTAPADTWADFVDDATLFIQREGAVLQARGGVLSVLSEGREHWARAPNGLDRIEVAPGVVVSDAALRLAASKGLPIYWVSHAGITISRTQAPLADRAGLHLDQARMALDPVEGLALARILAEGRILSARQVMMGWRQDLKRKARQARKSTTRERAATLLEHADSAVQPMLVASKKCRVATDRASLLGLEGSAIARFYRFWRRSLLHVSIGARSRRPALDAGNAVLNYLTSLLQRDVEMAIRRAGLHPGIGIYHSTRDYADALVFDLMEEFRAPVVEALARRLLNNRDLEAEDFHKDLETGAVRLTPQARRTTIAAYRHHVARRNRGSGNEGKQGKSWRGLMHDQARSFSKTVSGQSTYVPILRGY</sequence>
<dbReference type="PROSITE" id="PS50878">
    <property type="entry name" value="RT_POL"/>
    <property type="match status" value="1"/>
</dbReference>
<keyword evidence="6 13" id="KW-0378">Hydrolase</keyword>
<name>A0ABU3VFK1_9RHOB</name>
<evidence type="ECO:0000256" key="5">
    <source>
        <dbReference type="ARBA" id="ARBA00022759"/>
    </source>
</evidence>
<feature type="binding site" evidence="13">
    <location>
        <position position="627"/>
    </location>
    <ligand>
        <name>Mn(2+)</name>
        <dbReference type="ChEBI" id="CHEBI:29035"/>
    </ligand>
</feature>